<dbReference type="InterPro" id="IPR007667">
    <property type="entry name" value="Hypoxia_induced_domain"/>
</dbReference>
<evidence type="ECO:0000313" key="7">
    <source>
        <dbReference type="EMBL" id="OQR89106.1"/>
    </source>
</evidence>
<feature type="domain" description="HIG1" evidence="6">
    <location>
        <begin position="90"/>
        <end position="180"/>
    </location>
</feature>
<dbReference type="AlphaFoldDB" id="A0A1V9YTN9"/>
<dbReference type="OrthoDB" id="36576at2759"/>
<comment type="caution">
    <text evidence="7">The sequence shown here is derived from an EMBL/GenBank/DDBJ whole genome shotgun (WGS) entry which is preliminary data.</text>
</comment>
<evidence type="ECO:0000256" key="3">
    <source>
        <dbReference type="ARBA" id="ARBA00022989"/>
    </source>
</evidence>
<dbReference type="Pfam" id="PF04588">
    <property type="entry name" value="HIG_1_N"/>
    <property type="match status" value="1"/>
</dbReference>
<dbReference type="InterPro" id="IPR005050">
    <property type="entry name" value="Enod93"/>
</dbReference>
<evidence type="ECO:0000256" key="5">
    <source>
        <dbReference type="SAM" id="Phobius"/>
    </source>
</evidence>
<dbReference type="EMBL" id="JNBR01000934">
    <property type="protein sequence ID" value="OQR89106.1"/>
    <property type="molecule type" value="Genomic_DNA"/>
</dbReference>
<gene>
    <name evidence="7" type="ORF">ACHHYP_06471</name>
</gene>
<evidence type="ECO:0000256" key="2">
    <source>
        <dbReference type="ARBA" id="ARBA00022692"/>
    </source>
</evidence>
<dbReference type="PROSITE" id="PS51503">
    <property type="entry name" value="HIG1"/>
    <property type="match status" value="1"/>
</dbReference>
<feature type="transmembrane region" description="Helical" evidence="5">
    <location>
        <begin position="20"/>
        <end position="39"/>
    </location>
</feature>
<evidence type="ECO:0000256" key="4">
    <source>
        <dbReference type="ARBA" id="ARBA00023136"/>
    </source>
</evidence>
<protein>
    <recommendedName>
        <fullName evidence="6">HIG1 domain-containing protein</fullName>
    </recommendedName>
</protein>
<accession>A0A1V9YTN9</accession>
<evidence type="ECO:0000256" key="1">
    <source>
        <dbReference type="ARBA" id="ARBA00004173"/>
    </source>
</evidence>
<feature type="transmembrane region" description="Helical" evidence="5">
    <location>
        <begin position="154"/>
        <end position="173"/>
    </location>
</feature>
<keyword evidence="3 5" id="KW-1133">Transmembrane helix</keyword>
<evidence type="ECO:0000259" key="6">
    <source>
        <dbReference type="PROSITE" id="PS51503"/>
    </source>
</evidence>
<evidence type="ECO:0000313" key="8">
    <source>
        <dbReference type="Proteomes" id="UP000243579"/>
    </source>
</evidence>
<organism evidence="7 8">
    <name type="scientific">Achlya hypogyna</name>
    <name type="common">Oomycete</name>
    <name type="synonym">Protoachlya hypogyna</name>
    <dbReference type="NCBI Taxonomy" id="1202772"/>
    <lineage>
        <taxon>Eukaryota</taxon>
        <taxon>Sar</taxon>
        <taxon>Stramenopiles</taxon>
        <taxon>Oomycota</taxon>
        <taxon>Saprolegniomycetes</taxon>
        <taxon>Saprolegniales</taxon>
        <taxon>Achlyaceae</taxon>
        <taxon>Achlya</taxon>
    </lineage>
</organism>
<keyword evidence="2 5" id="KW-0812">Transmembrane</keyword>
<keyword evidence="4 5" id="KW-0472">Membrane</keyword>
<dbReference type="Proteomes" id="UP000243579">
    <property type="component" value="Unassembled WGS sequence"/>
</dbReference>
<reference evidence="7 8" key="1">
    <citation type="journal article" date="2014" name="Genome Biol. Evol.">
        <title>The secreted proteins of Achlya hypogyna and Thraustotheca clavata identify the ancestral oomycete secretome and reveal gene acquisitions by horizontal gene transfer.</title>
        <authorList>
            <person name="Misner I."/>
            <person name="Blouin N."/>
            <person name="Leonard G."/>
            <person name="Richards T.A."/>
            <person name="Lane C.E."/>
        </authorList>
    </citation>
    <scope>NUCLEOTIDE SEQUENCE [LARGE SCALE GENOMIC DNA]</scope>
    <source>
        <strain evidence="7 8">ATCC 48635</strain>
    </source>
</reference>
<name>A0A1V9YTN9_ACHHY</name>
<proteinExistence type="predicted"/>
<feature type="transmembrane region" description="Helical" evidence="5">
    <location>
        <begin position="116"/>
        <end position="134"/>
    </location>
</feature>
<dbReference type="GO" id="GO:0005739">
    <property type="term" value="C:mitochondrion"/>
    <property type="evidence" value="ECO:0007669"/>
    <property type="project" value="UniProtKB-SubCell"/>
</dbReference>
<feature type="transmembrane region" description="Helical" evidence="5">
    <location>
        <begin position="51"/>
        <end position="70"/>
    </location>
</feature>
<comment type="subcellular location">
    <subcellularLocation>
        <location evidence="1">Mitochondrion</location>
    </subcellularLocation>
</comment>
<keyword evidence="8" id="KW-1185">Reference proteome</keyword>
<dbReference type="Pfam" id="PF03386">
    <property type="entry name" value="ENOD93"/>
    <property type="match status" value="1"/>
</dbReference>
<sequence>MSLTADSKRDVIVHNSASLGLQAAAVSGVIAGSLVATAHYQSPWFRHRLGVSGKVGLAVMASVASFAIVAEQNLLRGVRNPDEYIAEMNHTGTTKAPTTGRQLPLHLRAANYVYDYPFRTLVGAAAPMVALIYLDQSRNANIQLSQKIMHTRIYGQGGSVVLLLGTMAFHDWMSKRGRFE</sequence>